<proteinExistence type="predicted"/>
<protein>
    <recommendedName>
        <fullName evidence="6">Major facilitator superfamily (MFS) profile domain-containing protein</fullName>
    </recommendedName>
</protein>
<comment type="caution">
    <text evidence="7">The sequence shown here is derived from an EMBL/GenBank/DDBJ whole genome shotgun (WGS) entry which is preliminary data.</text>
</comment>
<gene>
    <name evidence="7" type="ORF">WJX73_009273</name>
</gene>
<dbReference type="PANTHER" id="PTHR24064">
    <property type="entry name" value="SOLUTE CARRIER FAMILY 22 MEMBER"/>
    <property type="match status" value="1"/>
</dbReference>
<evidence type="ECO:0000256" key="2">
    <source>
        <dbReference type="ARBA" id="ARBA00022692"/>
    </source>
</evidence>
<keyword evidence="8" id="KW-1185">Reference proteome</keyword>
<feature type="transmembrane region" description="Helical" evidence="5">
    <location>
        <begin position="368"/>
        <end position="386"/>
    </location>
</feature>
<feature type="transmembrane region" description="Helical" evidence="5">
    <location>
        <begin position="453"/>
        <end position="473"/>
    </location>
</feature>
<keyword evidence="3 5" id="KW-1133">Transmembrane helix</keyword>
<dbReference type="Proteomes" id="UP001465755">
    <property type="component" value="Unassembled WGS sequence"/>
</dbReference>
<feature type="transmembrane region" description="Helical" evidence="5">
    <location>
        <begin position="337"/>
        <end position="356"/>
    </location>
</feature>
<feature type="domain" description="Major facilitator superfamily (MFS) profile" evidence="6">
    <location>
        <begin position="31"/>
        <end position="478"/>
    </location>
</feature>
<dbReference type="EMBL" id="JALJOQ010000012">
    <property type="protein sequence ID" value="KAK9811048.1"/>
    <property type="molecule type" value="Genomic_DNA"/>
</dbReference>
<evidence type="ECO:0000256" key="3">
    <source>
        <dbReference type="ARBA" id="ARBA00022989"/>
    </source>
</evidence>
<feature type="transmembrane region" description="Helical" evidence="5">
    <location>
        <begin position="143"/>
        <end position="159"/>
    </location>
</feature>
<feature type="transmembrane region" description="Helical" evidence="5">
    <location>
        <begin position="200"/>
        <end position="222"/>
    </location>
</feature>
<organism evidence="7 8">
    <name type="scientific">Symbiochloris irregularis</name>
    <dbReference type="NCBI Taxonomy" id="706552"/>
    <lineage>
        <taxon>Eukaryota</taxon>
        <taxon>Viridiplantae</taxon>
        <taxon>Chlorophyta</taxon>
        <taxon>core chlorophytes</taxon>
        <taxon>Trebouxiophyceae</taxon>
        <taxon>Trebouxiales</taxon>
        <taxon>Trebouxiaceae</taxon>
        <taxon>Symbiochloris</taxon>
    </lineage>
</organism>
<evidence type="ECO:0000313" key="7">
    <source>
        <dbReference type="EMBL" id="KAK9811048.1"/>
    </source>
</evidence>
<feature type="transmembrane region" description="Helical" evidence="5">
    <location>
        <begin position="228"/>
        <end position="247"/>
    </location>
</feature>
<dbReference type="SUPFAM" id="SSF103473">
    <property type="entry name" value="MFS general substrate transporter"/>
    <property type="match status" value="1"/>
</dbReference>
<dbReference type="GO" id="GO:0016020">
    <property type="term" value="C:membrane"/>
    <property type="evidence" value="ECO:0007669"/>
    <property type="project" value="UniProtKB-SubCell"/>
</dbReference>
<feature type="transmembrane region" description="Helical" evidence="5">
    <location>
        <begin position="308"/>
        <end position="331"/>
    </location>
</feature>
<evidence type="ECO:0000313" key="8">
    <source>
        <dbReference type="Proteomes" id="UP001465755"/>
    </source>
</evidence>
<evidence type="ECO:0000256" key="5">
    <source>
        <dbReference type="SAM" id="Phobius"/>
    </source>
</evidence>
<evidence type="ECO:0000256" key="1">
    <source>
        <dbReference type="ARBA" id="ARBA00004141"/>
    </source>
</evidence>
<dbReference type="AlphaFoldDB" id="A0AAW1PR02"/>
<reference evidence="7 8" key="1">
    <citation type="journal article" date="2024" name="Nat. Commun.">
        <title>Phylogenomics reveals the evolutionary origins of lichenization in chlorophyte algae.</title>
        <authorList>
            <person name="Puginier C."/>
            <person name="Libourel C."/>
            <person name="Otte J."/>
            <person name="Skaloud P."/>
            <person name="Haon M."/>
            <person name="Grisel S."/>
            <person name="Petersen M."/>
            <person name="Berrin J.G."/>
            <person name="Delaux P.M."/>
            <person name="Dal Grande F."/>
            <person name="Keller J."/>
        </authorList>
    </citation>
    <scope>NUCLEOTIDE SEQUENCE [LARGE SCALE GENOMIC DNA]</scope>
    <source>
        <strain evidence="7 8">SAG 2036</strain>
    </source>
</reference>
<evidence type="ECO:0000259" key="6">
    <source>
        <dbReference type="PROSITE" id="PS50850"/>
    </source>
</evidence>
<dbReference type="GO" id="GO:0022857">
    <property type="term" value="F:transmembrane transporter activity"/>
    <property type="evidence" value="ECO:0007669"/>
    <property type="project" value="InterPro"/>
</dbReference>
<keyword evidence="2 5" id="KW-0812">Transmembrane</keyword>
<feature type="transmembrane region" description="Helical" evidence="5">
    <location>
        <begin position="111"/>
        <end position="131"/>
    </location>
</feature>
<accession>A0AAW1PR02</accession>
<keyword evidence="4 5" id="KW-0472">Membrane</keyword>
<dbReference type="Gene3D" id="1.20.1250.20">
    <property type="entry name" value="MFS general substrate transporter like domains"/>
    <property type="match status" value="1"/>
</dbReference>
<dbReference type="Pfam" id="PF00083">
    <property type="entry name" value="Sugar_tr"/>
    <property type="match status" value="1"/>
</dbReference>
<sequence length="531" mass="56083">MQVGGAQRHDVSIDEALTHGVGEFGRGQLFIILQVGLAWVPAAAEMFVAASSSADATTQRFVCSSAQDEACKAVAQHSRPDLCSLARSSWQWSRPGQSVALEWDLICSQAWMVQLPIFSLFFGQLLGFMLFAELADVIGRRRALMAAAALAAVSGAGSALAGNLWWYMCLRACTGLGIGGVLQASLQLASEPVGPNWRAWLATLMHCVLAAGGMLLALLAWLLPGWRLLAVVTSLIMLLFMIMVPSFPESPQWLLAIGRKGEATAALAEIASRNKGHLPEVPLQDMGQGPPVRPLTDILSHTRVRRRLVLSLVLWPCTWALYIGLTLMVAVRLDGSAPLNLLTCFGINAAAVAVAAPVMERLGRSSTAATVFVAGGVLCLLSAFSQGLMQRLVGIAAQTSAAVAVSLLYACSSGLFPTSVRVVAMRVCTLAGNVGAVLAPGVAVLAVTVHAQFVPWIPLAAASFVAAAAALALPESLGMPHADAIQDMAPPLPRRKLLPLHQLFKTKSTNLSQLHGYFMRLGDTSTASVDV</sequence>
<comment type="subcellular location">
    <subcellularLocation>
        <location evidence="1">Membrane</location>
        <topology evidence="1">Multi-pass membrane protein</topology>
    </subcellularLocation>
</comment>
<name>A0AAW1PR02_9CHLO</name>
<dbReference type="PROSITE" id="PS50850">
    <property type="entry name" value="MFS"/>
    <property type="match status" value="1"/>
</dbReference>
<evidence type="ECO:0000256" key="4">
    <source>
        <dbReference type="ARBA" id="ARBA00023136"/>
    </source>
</evidence>
<dbReference type="InterPro" id="IPR005828">
    <property type="entry name" value="MFS_sugar_transport-like"/>
</dbReference>
<dbReference type="InterPro" id="IPR020846">
    <property type="entry name" value="MFS_dom"/>
</dbReference>
<feature type="transmembrane region" description="Helical" evidence="5">
    <location>
        <begin position="392"/>
        <end position="411"/>
    </location>
</feature>
<dbReference type="InterPro" id="IPR036259">
    <property type="entry name" value="MFS_trans_sf"/>
</dbReference>
<feature type="transmembrane region" description="Helical" evidence="5">
    <location>
        <begin position="423"/>
        <end position="447"/>
    </location>
</feature>